<sequence>MPLERAGMLPPPQPPSPAQPPVPVYLPDYNPGLGAEPGNPRPGDRPEREYGPVPRPRAPVPLGQGQVAPPQTLMPLERAGMLPPPRPPQPPQPPALLYYVPERSAGFGAEPGNPRSERRPERDYGPMPQPAPAPQPGQVAPPQTPMPLQRSGMLPP</sequence>
<evidence type="ECO:0000313" key="2">
    <source>
        <dbReference type="EMBL" id="OIQ84758.1"/>
    </source>
</evidence>
<feature type="compositionally biased region" description="Pro residues" evidence="1">
    <location>
        <begin position="82"/>
        <end position="94"/>
    </location>
</feature>
<evidence type="ECO:0000256" key="1">
    <source>
        <dbReference type="SAM" id="MobiDB-lite"/>
    </source>
</evidence>
<feature type="region of interest" description="Disordered" evidence="1">
    <location>
        <begin position="1"/>
        <end position="156"/>
    </location>
</feature>
<comment type="caution">
    <text evidence="2">The sequence shown here is derived from an EMBL/GenBank/DDBJ whole genome shotgun (WGS) entry which is preliminary data.</text>
</comment>
<accession>A0A1J5QMK4</accession>
<feature type="compositionally biased region" description="Basic and acidic residues" evidence="1">
    <location>
        <begin position="115"/>
        <end position="124"/>
    </location>
</feature>
<protein>
    <submittedName>
        <fullName evidence="2">Uncharacterized protein</fullName>
    </submittedName>
</protein>
<name>A0A1J5QMK4_9ZZZZ</name>
<dbReference type="EMBL" id="MLJW01000593">
    <property type="protein sequence ID" value="OIQ84758.1"/>
    <property type="molecule type" value="Genomic_DNA"/>
</dbReference>
<gene>
    <name evidence="2" type="ORF">GALL_334040</name>
</gene>
<dbReference type="AlphaFoldDB" id="A0A1J5QMK4"/>
<proteinExistence type="predicted"/>
<organism evidence="2">
    <name type="scientific">mine drainage metagenome</name>
    <dbReference type="NCBI Taxonomy" id="410659"/>
    <lineage>
        <taxon>unclassified sequences</taxon>
        <taxon>metagenomes</taxon>
        <taxon>ecological metagenomes</taxon>
    </lineage>
</organism>
<reference evidence="2" key="1">
    <citation type="submission" date="2016-10" db="EMBL/GenBank/DDBJ databases">
        <title>Sequence of Gallionella enrichment culture.</title>
        <authorList>
            <person name="Poehlein A."/>
            <person name="Muehling M."/>
            <person name="Daniel R."/>
        </authorList>
    </citation>
    <scope>NUCLEOTIDE SEQUENCE</scope>
</reference>
<feature type="compositionally biased region" description="Pro residues" evidence="1">
    <location>
        <begin position="9"/>
        <end position="24"/>
    </location>
</feature>